<reference evidence="2 3" key="1">
    <citation type="submission" date="2023-03" db="EMBL/GenBank/DDBJ databases">
        <title>Genome insight into feeding habits of ladybird beetles.</title>
        <authorList>
            <person name="Li H.-S."/>
            <person name="Huang Y.-H."/>
            <person name="Pang H."/>
        </authorList>
    </citation>
    <scope>NUCLEOTIDE SEQUENCE [LARGE SCALE GENOMIC DNA]</scope>
    <source>
        <strain evidence="2">SYSU_2023b</strain>
        <tissue evidence="2">Whole body</tissue>
    </source>
</reference>
<feature type="domain" description="Peptidase C1A papain C-terminal" evidence="1">
    <location>
        <begin position="6"/>
        <end position="104"/>
    </location>
</feature>
<dbReference type="InterPro" id="IPR038765">
    <property type="entry name" value="Papain-like_cys_pep_sf"/>
</dbReference>
<dbReference type="Pfam" id="PF00112">
    <property type="entry name" value="Peptidase_C1"/>
    <property type="match status" value="1"/>
</dbReference>
<gene>
    <name evidence="2" type="ORF">WA026_018174</name>
</gene>
<proteinExistence type="predicted"/>
<accession>A0AAW1UR52</accession>
<protein>
    <recommendedName>
        <fullName evidence="1">Peptidase C1A papain C-terminal domain-containing protein</fullName>
    </recommendedName>
</protein>
<sequence length="117" mass="13028">MTYPCVIENCITSDDQYPNVVKDLDCRTDIKPVAKISSYVEIPNDHEEALIEAVATKGLVAVRIDPSGMNDYKSGVFDGPCSQINLSYSVLVVGYGSEKGVEYYHSPSMNPVRQKWY</sequence>
<dbReference type="SUPFAM" id="SSF54001">
    <property type="entry name" value="Cysteine proteinases"/>
    <property type="match status" value="1"/>
</dbReference>
<dbReference type="Proteomes" id="UP001431783">
    <property type="component" value="Unassembled WGS sequence"/>
</dbReference>
<evidence type="ECO:0000313" key="2">
    <source>
        <dbReference type="EMBL" id="KAK9881984.1"/>
    </source>
</evidence>
<comment type="caution">
    <text evidence="2">The sequence shown here is derived from an EMBL/GenBank/DDBJ whole genome shotgun (WGS) entry which is preliminary data.</text>
</comment>
<dbReference type="InterPro" id="IPR000668">
    <property type="entry name" value="Peptidase_C1A_C"/>
</dbReference>
<dbReference type="EMBL" id="JARQZJ010000071">
    <property type="protein sequence ID" value="KAK9881984.1"/>
    <property type="molecule type" value="Genomic_DNA"/>
</dbReference>
<evidence type="ECO:0000313" key="3">
    <source>
        <dbReference type="Proteomes" id="UP001431783"/>
    </source>
</evidence>
<dbReference type="AlphaFoldDB" id="A0AAW1UR52"/>
<evidence type="ECO:0000259" key="1">
    <source>
        <dbReference type="Pfam" id="PF00112"/>
    </source>
</evidence>
<name>A0AAW1UR52_9CUCU</name>
<keyword evidence="3" id="KW-1185">Reference proteome</keyword>
<dbReference type="Gene3D" id="3.90.70.10">
    <property type="entry name" value="Cysteine proteinases"/>
    <property type="match status" value="1"/>
</dbReference>
<organism evidence="2 3">
    <name type="scientific">Henosepilachna vigintioctopunctata</name>
    <dbReference type="NCBI Taxonomy" id="420089"/>
    <lineage>
        <taxon>Eukaryota</taxon>
        <taxon>Metazoa</taxon>
        <taxon>Ecdysozoa</taxon>
        <taxon>Arthropoda</taxon>
        <taxon>Hexapoda</taxon>
        <taxon>Insecta</taxon>
        <taxon>Pterygota</taxon>
        <taxon>Neoptera</taxon>
        <taxon>Endopterygota</taxon>
        <taxon>Coleoptera</taxon>
        <taxon>Polyphaga</taxon>
        <taxon>Cucujiformia</taxon>
        <taxon>Coccinelloidea</taxon>
        <taxon>Coccinellidae</taxon>
        <taxon>Epilachninae</taxon>
        <taxon>Epilachnini</taxon>
        <taxon>Henosepilachna</taxon>
    </lineage>
</organism>
<dbReference type="GO" id="GO:0006508">
    <property type="term" value="P:proteolysis"/>
    <property type="evidence" value="ECO:0007669"/>
    <property type="project" value="InterPro"/>
</dbReference>
<dbReference type="GO" id="GO:0008234">
    <property type="term" value="F:cysteine-type peptidase activity"/>
    <property type="evidence" value="ECO:0007669"/>
    <property type="project" value="InterPro"/>
</dbReference>